<reference evidence="8 9" key="1">
    <citation type="submission" date="2017-08" db="EMBL/GenBank/DDBJ databases">
        <title>Infants hospitalized years apart are colonized by the same room-sourced microbial strains.</title>
        <authorList>
            <person name="Brooks B."/>
            <person name="Olm M.R."/>
            <person name="Firek B.A."/>
            <person name="Baker R."/>
            <person name="Thomas B.C."/>
            <person name="Morowitz M.J."/>
            <person name="Banfield J.F."/>
        </authorList>
    </citation>
    <scope>NUCLEOTIDE SEQUENCE [LARGE SCALE GENOMIC DNA]</scope>
    <source>
        <strain evidence="8">S2_018_000_R2_104</strain>
    </source>
</reference>
<dbReference type="Proteomes" id="UP000249557">
    <property type="component" value="Unassembled WGS sequence"/>
</dbReference>
<protein>
    <recommendedName>
        <fullName evidence="6">tRNA(Ile)-lysidine synthase</fullName>
        <ecNumber evidence="6">6.3.4.19</ecNumber>
    </recommendedName>
    <alternativeName>
        <fullName evidence="6">tRNA(Ile)-2-lysyl-cytidine synthase</fullName>
    </alternativeName>
    <alternativeName>
        <fullName evidence="6">tRNA(Ile)-lysidine synthetase</fullName>
    </alternativeName>
</protein>
<comment type="caution">
    <text evidence="8">The sequence shown here is derived from an EMBL/GenBank/DDBJ whole genome shotgun (WGS) entry which is preliminary data.</text>
</comment>
<evidence type="ECO:0000259" key="7">
    <source>
        <dbReference type="Pfam" id="PF01171"/>
    </source>
</evidence>
<dbReference type="Pfam" id="PF01171">
    <property type="entry name" value="ATP_bind_3"/>
    <property type="match status" value="1"/>
</dbReference>
<dbReference type="GO" id="GO:0032267">
    <property type="term" value="F:tRNA(Ile)-lysidine synthase activity"/>
    <property type="evidence" value="ECO:0007669"/>
    <property type="project" value="UniProtKB-EC"/>
</dbReference>
<comment type="function">
    <text evidence="6">Ligates lysine onto the cytidine present at position 34 of the AUA codon-specific tRNA(Ile) that contains the anticodon CAU, in an ATP-dependent manner. Cytidine is converted to lysidine, thus changing the amino acid specificity of the tRNA from methionine to isoleucine.</text>
</comment>
<dbReference type="PANTHER" id="PTHR43033:SF1">
    <property type="entry name" value="TRNA(ILE)-LYSIDINE SYNTHASE-RELATED"/>
    <property type="match status" value="1"/>
</dbReference>
<evidence type="ECO:0000313" key="9">
    <source>
        <dbReference type="Proteomes" id="UP000249557"/>
    </source>
</evidence>
<comment type="subcellular location">
    <subcellularLocation>
        <location evidence="6">Cytoplasm</location>
    </subcellularLocation>
</comment>
<keyword evidence="1 6" id="KW-0436">Ligase</keyword>
<dbReference type="PANTHER" id="PTHR43033">
    <property type="entry name" value="TRNA(ILE)-LYSIDINE SYNTHASE-RELATED"/>
    <property type="match status" value="1"/>
</dbReference>
<keyword evidence="6" id="KW-0963">Cytoplasm</keyword>
<evidence type="ECO:0000256" key="6">
    <source>
        <dbReference type="HAMAP-Rule" id="MF_01161"/>
    </source>
</evidence>
<keyword evidence="4 6" id="KW-0067">ATP-binding</keyword>
<dbReference type="HAMAP" id="MF_01161">
    <property type="entry name" value="tRNA_Ile_lys_synt"/>
    <property type="match status" value="1"/>
</dbReference>
<keyword evidence="2 6" id="KW-0819">tRNA processing</keyword>
<evidence type="ECO:0000313" key="8">
    <source>
        <dbReference type="EMBL" id="PZO85443.1"/>
    </source>
</evidence>
<comment type="domain">
    <text evidence="6">The N-terminal region contains the highly conserved SGGXDS motif, predicted to be a P-loop motif involved in ATP binding.</text>
</comment>
<evidence type="ECO:0000256" key="1">
    <source>
        <dbReference type="ARBA" id="ARBA00022598"/>
    </source>
</evidence>
<feature type="binding site" evidence="6">
    <location>
        <begin position="29"/>
        <end position="34"/>
    </location>
    <ligand>
        <name>ATP</name>
        <dbReference type="ChEBI" id="CHEBI:30616"/>
    </ligand>
</feature>
<gene>
    <name evidence="6 8" type="primary">tilS</name>
    <name evidence="8" type="ORF">DI626_07360</name>
</gene>
<accession>A0A2W4ZSM5</accession>
<dbReference type="InterPro" id="IPR012795">
    <property type="entry name" value="tRNA_Ile_lys_synt_N"/>
</dbReference>
<dbReference type="GO" id="GO:0005737">
    <property type="term" value="C:cytoplasm"/>
    <property type="evidence" value="ECO:0007669"/>
    <property type="project" value="UniProtKB-SubCell"/>
</dbReference>
<dbReference type="InterPro" id="IPR011063">
    <property type="entry name" value="TilS/TtcA_N"/>
</dbReference>
<comment type="catalytic activity">
    <reaction evidence="5 6">
        <text>cytidine(34) in tRNA(Ile2) + L-lysine + ATP = lysidine(34) in tRNA(Ile2) + AMP + diphosphate + H(+)</text>
        <dbReference type="Rhea" id="RHEA:43744"/>
        <dbReference type="Rhea" id="RHEA-COMP:10625"/>
        <dbReference type="Rhea" id="RHEA-COMP:10670"/>
        <dbReference type="ChEBI" id="CHEBI:15378"/>
        <dbReference type="ChEBI" id="CHEBI:30616"/>
        <dbReference type="ChEBI" id="CHEBI:32551"/>
        <dbReference type="ChEBI" id="CHEBI:33019"/>
        <dbReference type="ChEBI" id="CHEBI:82748"/>
        <dbReference type="ChEBI" id="CHEBI:83665"/>
        <dbReference type="ChEBI" id="CHEBI:456215"/>
        <dbReference type="EC" id="6.3.4.19"/>
    </reaction>
</comment>
<dbReference type="InterPro" id="IPR012094">
    <property type="entry name" value="tRNA_Ile_lys_synt"/>
</dbReference>
<dbReference type="Gene3D" id="3.40.50.620">
    <property type="entry name" value="HUPs"/>
    <property type="match status" value="1"/>
</dbReference>
<evidence type="ECO:0000256" key="4">
    <source>
        <dbReference type="ARBA" id="ARBA00022840"/>
    </source>
</evidence>
<keyword evidence="3 6" id="KW-0547">Nucleotide-binding</keyword>
<proteinExistence type="inferred from homology"/>
<comment type="similarity">
    <text evidence="6">Belongs to the tRNA(Ile)-lysidine synthase family.</text>
</comment>
<evidence type="ECO:0000256" key="5">
    <source>
        <dbReference type="ARBA" id="ARBA00048539"/>
    </source>
</evidence>
<dbReference type="NCBIfam" id="TIGR02432">
    <property type="entry name" value="lysidine_TilS_N"/>
    <property type="match status" value="1"/>
</dbReference>
<dbReference type="CDD" id="cd01992">
    <property type="entry name" value="TilS_N"/>
    <property type="match status" value="1"/>
</dbReference>
<evidence type="ECO:0000256" key="2">
    <source>
        <dbReference type="ARBA" id="ARBA00022694"/>
    </source>
</evidence>
<dbReference type="AlphaFoldDB" id="A0A2W4ZSM5"/>
<dbReference type="SUPFAM" id="SSF52402">
    <property type="entry name" value="Adenine nucleotide alpha hydrolases-like"/>
    <property type="match status" value="1"/>
</dbReference>
<dbReference type="GO" id="GO:0006400">
    <property type="term" value="P:tRNA modification"/>
    <property type="evidence" value="ECO:0007669"/>
    <property type="project" value="UniProtKB-UniRule"/>
</dbReference>
<feature type="domain" description="tRNA(Ile)-lysidine/2-thiocytidine synthase N-terminal" evidence="7">
    <location>
        <begin position="24"/>
        <end position="203"/>
    </location>
</feature>
<dbReference type="InterPro" id="IPR014729">
    <property type="entry name" value="Rossmann-like_a/b/a_fold"/>
</dbReference>
<name>A0A2W4ZSM5_9BACT</name>
<organism evidence="8 9">
    <name type="scientific">Micavibrio aeruginosavorus</name>
    <dbReference type="NCBI Taxonomy" id="349221"/>
    <lineage>
        <taxon>Bacteria</taxon>
        <taxon>Pseudomonadati</taxon>
        <taxon>Bdellovibrionota</taxon>
        <taxon>Bdellovibrionia</taxon>
        <taxon>Bdellovibrionales</taxon>
        <taxon>Pseudobdellovibrionaceae</taxon>
        <taxon>Micavibrio</taxon>
    </lineage>
</organism>
<dbReference type="GO" id="GO:0005524">
    <property type="term" value="F:ATP binding"/>
    <property type="evidence" value="ECO:0007669"/>
    <property type="project" value="UniProtKB-UniRule"/>
</dbReference>
<dbReference type="EC" id="6.3.4.19" evidence="6"/>
<dbReference type="EMBL" id="QFNK01000144">
    <property type="protein sequence ID" value="PZO85443.1"/>
    <property type="molecule type" value="Genomic_DNA"/>
</dbReference>
<evidence type="ECO:0000256" key="3">
    <source>
        <dbReference type="ARBA" id="ARBA00022741"/>
    </source>
</evidence>
<sequence length="328" mass="36467">MGFEFSDFEACMARLPDAAVSGGFAVGVSGGPDSMALLHLLSRRAEKHGTIIHAYTVDHALRPESGEEALRVGEWVRGFANVRHSVLRWDGDKPQSRILEEARAARYELIRGQMKKDGVRHLFIAHHQDDQAETFLIRLAKGSGLDGLAAMACVQEVQDIVLLRPLLDVPKEGLVAYCNANNIPYVDDPTNGNERFLRPRLRAARNVLEEEGLTSKRLAVTAARIARARAALEELSQTLFDEAVLNRGENGHIFDLSRLRAAPEELVLRVVLKAMNKINPWGDYPPRLEKVEALCARIREDETFRGATLGGCIFSLDGKRTELQIVKE</sequence>